<protein>
    <submittedName>
        <fullName evidence="3">Uncharacterized protein</fullName>
    </submittedName>
</protein>
<sequence>MGKTYVLDRVAADLARGSTHPAIQRLSSLVAAYPNDLDLRRRLAAVHRRVGNRIQAGRWDYLTIGADSRDTHAFERAFPSAAVRLRQVRWPYRASEAATAYARRRLTKLIAAAEAERPGRPVVAGRAGQLVATAPPDSSTANATAKPTASATATATVERPDPPATAKRPDRPVAGAESAPAPGLADRWRRLAARWSPLPRRHRRALTAASVAGTPFAVLGLATVVEWLIG</sequence>
<keyword evidence="2" id="KW-0472">Membrane</keyword>
<evidence type="ECO:0000313" key="4">
    <source>
        <dbReference type="Proteomes" id="UP000662857"/>
    </source>
</evidence>
<gene>
    <name evidence="3" type="ORF">JQS43_25745</name>
</gene>
<dbReference type="InterPro" id="IPR046491">
    <property type="entry name" value="DUF6584"/>
</dbReference>
<organism evidence="3 4">
    <name type="scientific">Natronosporangium hydrolyticum</name>
    <dbReference type="NCBI Taxonomy" id="2811111"/>
    <lineage>
        <taxon>Bacteria</taxon>
        <taxon>Bacillati</taxon>
        <taxon>Actinomycetota</taxon>
        <taxon>Actinomycetes</taxon>
        <taxon>Micromonosporales</taxon>
        <taxon>Micromonosporaceae</taxon>
        <taxon>Natronosporangium</taxon>
    </lineage>
</organism>
<reference evidence="3" key="1">
    <citation type="submission" date="2021-02" db="EMBL/GenBank/DDBJ databases">
        <title>Natrosporangium hydrolyticum gen. nov., sp. nov, a haloalkaliphilic actinobacterium from a soda solonchak soil.</title>
        <authorList>
            <person name="Sorokin D.Y."/>
            <person name="Khijniak T.V."/>
            <person name="Zakharycheva A.P."/>
            <person name="Boueva O.V."/>
            <person name="Ariskina E.V."/>
            <person name="Hahnke R.L."/>
            <person name="Bunk B."/>
            <person name="Sproer C."/>
            <person name="Schumann P."/>
            <person name="Evtushenko L.I."/>
            <person name="Kublanov I.V."/>
        </authorList>
    </citation>
    <scope>NUCLEOTIDE SEQUENCE</scope>
    <source>
        <strain evidence="3">DSM 106523</strain>
    </source>
</reference>
<feature type="compositionally biased region" description="Low complexity" evidence="1">
    <location>
        <begin position="138"/>
        <end position="156"/>
    </location>
</feature>
<proteinExistence type="predicted"/>
<dbReference type="AlphaFoldDB" id="A0A895YF92"/>
<feature type="transmembrane region" description="Helical" evidence="2">
    <location>
        <begin position="205"/>
        <end position="229"/>
    </location>
</feature>
<evidence type="ECO:0000313" key="3">
    <source>
        <dbReference type="EMBL" id="QSB14802.1"/>
    </source>
</evidence>
<evidence type="ECO:0000256" key="1">
    <source>
        <dbReference type="SAM" id="MobiDB-lite"/>
    </source>
</evidence>
<dbReference type="EMBL" id="CP070499">
    <property type="protein sequence ID" value="QSB14802.1"/>
    <property type="molecule type" value="Genomic_DNA"/>
</dbReference>
<keyword evidence="2" id="KW-1133">Transmembrane helix</keyword>
<dbReference type="Pfam" id="PF20225">
    <property type="entry name" value="DUF6584"/>
    <property type="match status" value="1"/>
</dbReference>
<accession>A0A895YF92</accession>
<dbReference type="Proteomes" id="UP000662857">
    <property type="component" value="Chromosome"/>
</dbReference>
<dbReference type="KEGG" id="nhy:JQS43_25745"/>
<name>A0A895YF92_9ACTN</name>
<keyword evidence="4" id="KW-1185">Reference proteome</keyword>
<keyword evidence="2" id="KW-0812">Transmembrane</keyword>
<feature type="region of interest" description="Disordered" evidence="1">
    <location>
        <begin position="132"/>
        <end position="182"/>
    </location>
</feature>
<evidence type="ECO:0000256" key="2">
    <source>
        <dbReference type="SAM" id="Phobius"/>
    </source>
</evidence>
<dbReference type="RefSeq" id="WP_239676960.1">
    <property type="nucleotide sequence ID" value="NZ_CP070499.1"/>
</dbReference>